<proteinExistence type="predicted"/>
<reference evidence="1" key="1">
    <citation type="submission" date="2023-04" db="EMBL/GenBank/DDBJ databases">
        <title>Ambrosiozyma monospora NBRC 10751.</title>
        <authorList>
            <person name="Ichikawa N."/>
            <person name="Sato H."/>
            <person name="Tonouchi N."/>
        </authorList>
    </citation>
    <scope>NUCLEOTIDE SEQUENCE</scope>
    <source>
        <strain evidence="1">NBRC 10751</strain>
    </source>
</reference>
<comment type="caution">
    <text evidence="1">The sequence shown here is derived from an EMBL/GenBank/DDBJ whole genome shotgun (WGS) entry which is preliminary data.</text>
</comment>
<gene>
    <name evidence="1" type="ORF">Amon02_000713600</name>
</gene>
<name>A0ACB5TBE0_AMBMO</name>
<protein>
    <submittedName>
        <fullName evidence="1">Unnamed protein product</fullName>
    </submittedName>
</protein>
<sequence length="106" mass="12258">MTEKIESLNHPPQLGQYLSSLGLEDDDAYSYIILKASGKEYYLHKVIVSRSPFFEGLLNWHTDLKSQEESNESDDQENKEDDSKTQIHSETPLNSYISETYHIISF</sequence>
<evidence type="ECO:0000313" key="2">
    <source>
        <dbReference type="Proteomes" id="UP001165064"/>
    </source>
</evidence>
<organism evidence="1 2">
    <name type="scientific">Ambrosiozyma monospora</name>
    <name type="common">Yeast</name>
    <name type="synonym">Endomycopsis monosporus</name>
    <dbReference type="NCBI Taxonomy" id="43982"/>
    <lineage>
        <taxon>Eukaryota</taxon>
        <taxon>Fungi</taxon>
        <taxon>Dikarya</taxon>
        <taxon>Ascomycota</taxon>
        <taxon>Saccharomycotina</taxon>
        <taxon>Pichiomycetes</taxon>
        <taxon>Pichiales</taxon>
        <taxon>Pichiaceae</taxon>
        <taxon>Ambrosiozyma</taxon>
    </lineage>
</organism>
<keyword evidence="2" id="KW-1185">Reference proteome</keyword>
<evidence type="ECO:0000313" key="1">
    <source>
        <dbReference type="EMBL" id="GME84833.1"/>
    </source>
</evidence>
<dbReference type="EMBL" id="BSXS01005821">
    <property type="protein sequence ID" value="GME84833.1"/>
    <property type="molecule type" value="Genomic_DNA"/>
</dbReference>
<accession>A0ACB5TBE0</accession>
<dbReference type="Proteomes" id="UP001165064">
    <property type="component" value="Unassembled WGS sequence"/>
</dbReference>